<feature type="domain" description="G-protein coupled receptors family 1 profile" evidence="10">
    <location>
        <begin position="41"/>
        <end position="265"/>
    </location>
</feature>
<dbReference type="SUPFAM" id="SSF81321">
    <property type="entry name" value="Family A G protein-coupled receptor-like"/>
    <property type="match status" value="1"/>
</dbReference>
<dbReference type="Gene3D" id="1.20.1070.10">
    <property type="entry name" value="Rhodopsin 7-helix transmembrane proteins"/>
    <property type="match status" value="1"/>
</dbReference>
<sequence>PVTAVPSPGSSSSALSFSSENVTNLAIFLATLLICICGLAGNGIVLRLLRSCSMRRNPITVYIFYQASTDFNFLLIFLFNLRHMTQDTICSPLLAEGVLTVILSESLFYYNMGLCLLTAISIERCRSILCPLWCRCHCPQHLSKVVDALLSAIYVAFIVTVNPICLFLKQKYEDFQVALISMYTLNLLLFASCMVISSTILFTKVKRGSQQQPFKRLDIVIFLSVLFALPLSCSNLMQQLSYTPVSNQMVFLLACLHSTIKPFIYFSMGRCSRPCSVGSLQLCLRKVFEEPEENTASSNDGTMDMVV</sequence>
<dbReference type="PROSITE" id="PS00237">
    <property type="entry name" value="G_PROTEIN_RECEP_F1_1"/>
    <property type="match status" value="1"/>
</dbReference>
<keyword evidence="2 8" id="KW-0812">Transmembrane</keyword>
<evidence type="ECO:0000256" key="9">
    <source>
        <dbReference type="SAM" id="Phobius"/>
    </source>
</evidence>
<evidence type="ECO:0000256" key="3">
    <source>
        <dbReference type="ARBA" id="ARBA00022989"/>
    </source>
</evidence>
<dbReference type="GO" id="GO:0005886">
    <property type="term" value="C:plasma membrane"/>
    <property type="evidence" value="ECO:0007669"/>
    <property type="project" value="TreeGrafter"/>
</dbReference>
<keyword evidence="4 8" id="KW-0297">G-protein coupled receptor</keyword>
<feature type="transmembrane region" description="Helical" evidence="9">
    <location>
        <begin position="61"/>
        <end position="81"/>
    </location>
</feature>
<name>A0A8C5TRK8_9PASS</name>
<organism evidence="11 12">
    <name type="scientific">Malurus cyaneus samueli</name>
    <dbReference type="NCBI Taxonomy" id="2593467"/>
    <lineage>
        <taxon>Eukaryota</taxon>
        <taxon>Metazoa</taxon>
        <taxon>Chordata</taxon>
        <taxon>Craniata</taxon>
        <taxon>Vertebrata</taxon>
        <taxon>Euteleostomi</taxon>
        <taxon>Archelosauria</taxon>
        <taxon>Archosauria</taxon>
        <taxon>Dinosauria</taxon>
        <taxon>Saurischia</taxon>
        <taxon>Theropoda</taxon>
        <taxon>Coelurosauria</taxon>
        <taxon>Aves</taxon>
        <taxon>Neognathae</taxon>
        <taxon>Neoaves</taxon>
        <taxon>Telluraves</taxon>
        <taxon>Australaves</taxon>
        <taxon>Passeriformes</taxon>
        <taxon>Meliphagoidea</taxon>
        <taxon>Maluridae</taxon>
        <taxon>Malurus</taxon>
    </lineage>
</organism>
<feature type="transmembrane region" description="Helical" evidence="9">
    <location>
        <begin position="25"/>
        <end position="49"/>
    </location>
</feature>
<dbReference type="GO" id="GO:0004930">
    <property type="term" value="F:G protein-coupled receptor activity"/>
    <property type="evidence" value="ECO:0007669"/>
    <property type="project" value="UniProtKB-KW"/>
</dbReference>
<dbReference type="PROSITE" id="PS50262">
    <property type="entry name" value="G_PROTEIN_RECEP_F1_2"/>
    <property type="match status" value="1"/>
</dbReference>
<dbReference type="InterPro" id="IPR000276">
    <property type="entry name" value="GPCR_Rhodpsn"/>
</dbReference>
<protein>
    <recommendedName>
        <fullName evidence="10">G-protein coupled receptors family 1 profile domain-containing protein</fullName>
    </recommendedName>
</protein>
<keyword evidence="6 8" id="KW-0675">Receptor</keyword>
<evidence type="ECO:0000256" key="5">
    <source>
        <dbReference type="ARBA" id="ARBA00023136"/>
    </source>
</evidence>
<keyword evidence="12" id="KW-1185">Reference proteome</keyword>
<dbReference type="AlphaFoldDB" id="A0A8C5TRK8"/>
<evidence type="ECO:0000256" key="4">
    <source>
        <dbReference type="ARBA" id="ARBA00023040"/>
    </source>
</evidence>
<feature type="transmembrane region" description="Helical" evidence="9">
    <location>
        <begin position="217"/>
        <end position="237"/>
    </location>
</feature>
<comment type="similarity">
    <text evidence="8">Belongs to the G-protein coupled receptor 1 family.</text>
</comment>
<dbReference type="PRINTS" id="PR00237">
    <property type="entry name" value="GPCRRHODOPSN"/>
</dbReference>
<keyword evidence="5 9" id="KW-0472">Membrane</keyword>
<dbReference type="InterPro" id="IPR026234">
    <property type="entry name" value="MRGPCRFAMILY"/>
</dbReference>
<evidence type="ECO:0000256" key="6">
    <source>
        <dbReference type="ARBA" id="ARBA00023170"/>
    </source>
</evidence>
<keyword evidence="7 8" id="KW-0807">Transducer</keyword>
<keyword evidence="3 9" id="KW-1133">Transmembrane helix</keyword>
<evidence type="ECO:0000256" key="1">
    <source>
        <dbReference type="ARBA" id="ARBA00004141"/>
    </source>
</evidence>
<dbReference type="PRINTS" id="PR02108">
    <property type="entry name" value="MRGPCRFAMILY"/>
</dbReference>
<dbReference type="InterPro" id="IPR017452">
    <property type="entry name" value="GPCR_Rhodpsn_7TM"/>
</dbReference>
<dbReference type="Proteomes" id="UP000694560">
    <property type="component" value="Unplaced"/>
</dbReference>
<proteinExistence type="inferred from homology"/>
<feature type="transmembrane region" description="Helical" evidence="9">
    <location>
        <begin position="175"/>
        <end position="196"/>
    </location>
</feature>
<evidence type="ECO:0000256" key="7">
    <source>
        <dbReference type="ARBA" id="ARBA00023224"/>
    </source>
</evidence>
<evidence type="ECO:0000259" key="10">
    <source>
        <dbReference type="PROSITE" id="PS50262"/>
    </source>
</evidence>
<evidence type="ECO:0000313" key="12">
    <source>
        <dbReference type="Proteomes" id="UP000694560"/>
    </source>
</evidence>
<evidence type="ECO:0000256" key="8">
    <source>
        <dbReference type="RuleBase" id="RU000688"/>
    </source>
</evidence>
<dbReference type="PANTHER" id="PTHR11334:SF68">
    <property type="entry name" value="G-PROTEIN COUPLED RECEPTORS FAMILY 1 PROFILE DOMAIN-CONTAINING PROTEIN-RELATED"/>
    <property type="match status" value="1"/>
</dbReference>
<reference evidence="11" key="2">
    <citation type="submission" date="2025-09" db="UniProtKB">
        <authorList>
            <consortium name="Ensembl"/>
        </authorList>
    </citation>
    <scope>IDENTIFICATION</scope>
</reference>
<comment type="subcellular location">
    <subcellularLocation>
        <location evidence="1">Membrane</location>
        <topology evidence="1">Multi-pass membrane protein</topology>
    </subcellularLocation>
</comment>
<accession>A0A8C5TRK8</accession>
<evidence type="ECO:0000313" key="11">
    <source>
        <dbReference type="Ensembl" id="ENSMCSP00000010884.1"/>
    </source>
</evidence>
<feature type="transmembrane region" description="Helical" evidence="9">
    <location>
        <begin position="101"/>
        <end position="122"/>
    </location>
</feature>
<evidence type="ECO:0000256" key="2">
    <source>
        <dbReference type="ARBA" id="ARBA00022692"/>
    </source>
</evidence>
<feature type="transmembrane region" description="Helical" evidence="9">
    <location>
        <begin position="149"/>
        <end position="169"/>
    </location>
</feature>
<dbReference type="OrthoDB" id="9631784at2759"/>
<reference evidence="11" key="1">
    <citation type="submission" date="2025-08" db="UniProtKB">
        <authorList>
            <consortium name="Ensembl"/>
        </authorList>
    </citation>
    <scope>IDENTIFICATION</scope>
</reference>
<dbReference type="Ensembl" id="ENSMCST00000011169.1">
    <property type="protein sequence ID" value="ENSMCSP00000010884.1"/>
    <property type="gene ID" value="ENSMCSG00000007704.1"/>
</dbReference>
<dbReference type="PANTHER" id="PTHR11334">
    <property type="entry name" value="MAS-RELATED G-PROTEIN COUPLED RECEPTOR"/>
    <property type="match status" value="1"/>
</dbReference>